<dbReference type="InterPro" id="IPR014710">
    <property type="entry name" value="RmlC-like_jellyroll"/>
</dbReference>
<evidence type="ECO:0000313" key="6">
    <source>
        <dbReference type="EMBL" id="SDN08555.1"/>
    </source>
</evidence>
<keyword evidence="7" id="KW-1185">Reference proteome</keyword>
<evidence type="ECO:0000259" key="4">
    <source>
        <dbReference type="Pfam" id="PF02678"/>
    </source>
</evidence>
<proteinExistence type="inferred from homology"/>
<dbReference type="GO" id="GO:0046872">
    <property type="term" value="F:metal ion binding"/>
    <property type="evidence" value="ECO:0007669"/>
    <property type="project" value="UniProtKB-KW"/>
</dbReference>
<dbReference type="RefSeq" id="WP_084313077.1">
    <property type="nucleotide sequence ID" value="NZ_FNIJ01000001.1"/>
</dbReference>
<feature type="binding site" evidence="2">
    <location>
        <position position="62"/>
    </location>
    <ligand>
        <name>Fe cation</name>
        <dbReference type="ChEBI" id="CHEBI:24875"/>
    </ligand>
</feature>
<evidence type="ECO:0000256" key="3">
    <source>
        <dbReference type="RuleBase" id="RU003457"/>
    </source>
</evidence>
<feature type="domain" description="Pirin C-terminal" evidence="5">
    <location>
        <begin position="181"/>
        <end position="283"/>
    </location>
</feature>
<sequence length="286" mass="31397">MPRFREVRDLHIGRPASDGAGVRLTRVIGGPGIERFDPFLMLDQFDTQNPDDYIAGFPAHPHRGFETVTYMLEGRMRHEDHLGNEGLLKPGGVQWMTAAHGIIHSEMPEQQDGAMRGFQLWLNLPARDKLAPAGYRDIEPQDVPRTRTAGGVEVTAIAGRFDNGETLLDGAVQRPVTEPHYYDLVLPAGSSVSPRLPEGHNVLLYVYEGSLQVEGEKGGSEVGSNRLARLGEGSELRLASDGGARVLLLAGKPLNEPVVQYGPFVMNSREEIEQALRDYRDGVLAV</sequence>
<keyword evidence="2" id="KW-0479">Metal-binding</keyword>
<dbReference type="Pfam" id="PF02678">
    <property type="entry name" value="Pirin"/>
    <property type="match status" value="1"/>
</dbReference>
<feature type="domain" description="Pirin N-terminal" evidence="4">
    <location>
        <begin position="22"/>
        <end position="122"/>
    </location>
</feature>
<dbReference type="PANTHER" id="PTHR13903:SF8">
    <property type="entry name" value="PIRIN"/>
    <property type="match status" value="1"/>
</dbReference>
<dbReference type="InterPro" id="IPR003829">
    <property type="entry name" value="Pirin_N_dom"/>
</dbReference>
<dbReference type="PANTHER" id="PTHR13903">
    <property type="entry name" value="PIRIN-RELATED"/>
    <property type="match status" value="1"/>
</dbReference>
<organism evidence="6 7">
    <name type="scientific">Pseudomonas jinjuensis</name>
    <dbReference type="NCBI Taxonomy" id="198616"/>
    <lineage>
        <taxon>Bacteria</taxon>
        <taxon>Pseudomonadati</taxon>
        <taxon>Pseudomonadota</taxon>
        <taxon>Gammaproteobacteria</taxon>
        <taxon>Pseudomonadales</taxon>
        <taxon>Pseudomonadaceae</taxon>
        <taxon>Pseudomonas</taxon>
    </lineage>
</organism>
<dbReference type="InterPro" id="IPR012093">
    <property type="entry name" value="Pirin"/>
</dbReference>
<dbReference type="InterPro" id="IPR011051">
    <property type="entry name" value="RmlC_Cupin_sf"/>
</dbReference>
<feature type="binding site" evidence="2">
    <location>
        <position position="60"/>
    </location>
    <ligand>
        <name>Fe cation</name>
        <dbReference type="ChEBI" id="CHEBI:24875"/>
    </ligand>
</feature>
<dbReference type="InterPro" id="IPR008778">
    <property type="entry name" value="Pirin_C_dom"/>
</dbReference>
<gene>
    <name evidence="6" type="ORF">SAMN05216193_10159</name>
</gene>
<name>A0A1G9YJB6_9PSED</name>
<reference evidence="7" key="1">
    <citation type="submission" date="2016-10" db="EMBL/GenBank/DDBJ databases">
        <authorList>
            <person name="Varghese N."/>
            <person name="Submissions S."/>
        </authorList>
    </citation>
    <scope>NUCLEOTIDE SEQUENCE [LARGE SCALE GENOMIC DNA]</scope>
    <source>
        <strain evidence="7">JCM 21621</strain>
    </source>
</reference>
<dbReference type="STRING" id="198616.SAMN05216193_10159"/>
<accession>A0A1G9YJB6</accession>
<comment type="cofactor">
    <cofactor evidence="2">
        <name>Fe cation</name>
        <dbReference type="ChEBI" id="CHEBI:24875"/>
    </cofactor>
    <text evidence="2">Binds 1 Fe cation per subunit.</text>
</comment>
<dbReference type="Proteomes" id="UP000242957">
    <property type="component" value="Unassembled WGS sequence"/>
</dbReference>
<dbReference type="AlphaFoldDB" id="A0A1G9YJB6"/>
<dbReference type="CDD" id="cd02247">
    <property type="entry name" value="cupin_pirin_C"/>
    <property type="match status" value="1"/>
</dbReference>
<protein>
    <recommendedName>
        <fullName evidence="8">Quercetin 2,3-dioxygenase</fullName>
    </recommendedName>
</protein>
<dbReference type="Pfam" id="PF05726">
    <property type="entry name" value="Pirin_C"/>
    <property type="match status" value="1"/>
</dbReference>
<dbReference type="OrthoDB" id="9780903at2"/>
<evidence type="ECO:0000256" key="1">
    <source>
        <dbReference type="ARBA" id="ARBA00008416"/>
    </source>
</evidence>
<evidence type="ECO:0000259" key="5">
    <source>
        <dbReference type="Pfam" id="PF05726"/>
    </source>
</evidence>
<evidence type="ECO:0000256" key="2">
    <source>
        <dbReference type="PIRSR" id="PIRSR006232-1"/>
    </source>
</evidence>
<comment type="similarity">
    <text evidence="1 3">Belongs to the pirin family.</text>
</comment>
<dbReference type="EMBL" id="FNIJ01000001">
    <property type="protein sequence ID" value="SDN08555.1"/>
    <property type="molecule type" value="Genomic_DNA"/>
</dbReference>
<dbReference type="PIRSF" id="PIRSF006232">
    <property type="entry name" value="Pirin"/>
    <property type="match status" value="1"/>
</dbReference>
<dbReference type="SUPFAM" id="SSF51182">
    <property type="entry name" value="RmlC-like cupins"/>
    <property type="match status" value="1"/>
</dbReference>
<dbReference type="CDD" id="cd02909">
    <property type="entry name" value="cupin_pirin_N"/>
    <property type="match status" value="1"/>
</dbReference>
<dbReference type="Gene3D" id="2.60.120.10">
    <property type="entry name" value="Jelly Rolls"/>
    <property type="match status" value="2"/>
</dbReference>
<evidence type="ECO:0000313" key="7">
    <source>
        <dbReference type="Proteomes" id="UP000242957"/>
    </source>
</evidence>
<feature type="binding site" evidence="2">
    <location>
        <position position="106"/>
    </location>
    <ligand>
        <name>Fe cation</name>
        <dbReference type="ChEBI" id="CHEBI:24875"/>
    </ligand>
</feature>
<feature type="binding site" evidence="2">
    <location>
        <position position="104"/>
    </location>
    <ligand>
        <name>Fe cation</name>
        <dbReference type="ChEBI" id="CHEBI:24875"/>
    </ligand>
</feature>
<evidence type="ECO:0008006" key="8">
    <source>
        <dbReference type="Google" id="ProtNLM"/>
    </source>
</evidence>
<keyword evidence="2" id="KW-0408">Iron</keyword>